<dbReference type="RefSeq" id="WP_034832777.1">
    <property type="nucleotide sequence ID" value="NZ_JOKH01000001.1"/>
</dbReference>
<dbReference type="AlphaFoldDB" id="A0A081NL02"/>
<dbReference type="EMBL" id="JOKH01000001">
    <property type="protein sequence ID" value="KEQ19125.1"/>
    <property type="molecule type" value="Genomic_DNA"/>
</dbReference>
<gene>
    <name evidence="2" type="ORF">GZ78_03720</name>
</gene>
<name>A0A081NL02_9GAMM</name>
<accession>A0A081NL02</accession>
<comment type="caution">
    <text evidence="2">The sequence shown here is derived from an EMBL/GenBank/DDBJ whole genome shotgun (WGS) entry which is preliminary data.</text>
</comment>
<evidence type="ECO:0000313" key="3">
    <source>
        <dbReference type="Proteomes" id="UP000028073"/>
    </source>
</evidence>
<protein>
    <submittedName>
        <fullName evidence="2">Uncharacterized protein</fullName>
    </submittedName>
</protein>
<dbReference type="Proteomes" id="UP000028073">
    <property type="component" value="Unassembled WGS sequence"/>
</dbReference>
<evidence type="ECO:0000256" key="1">
    <source>
        <dbReference type="SAM" id="MobiDB-lite"/>
    </source>
</evidence>
<evidence type="ECO:0000313" key="2">
    <source>
        <dbReference type="EMBL" id="KEQ19125.1"/>
    </source>
</evidence>
<feature type="region of interest" description="Disordered" evidence="1">
    <location>
        <begin position="1"/>
        <end position="30"/>
    </location>
</feature>
<reference evidence="2 3" key="1">
    <citation type="submission" date="2014-06" db="EMBL/GenBank/DDBJ databases">
        <title>Whole Genome Sequences of Three Symbiotic Endozoicomonas Bacteria.</title>
        <authorList>
            <person name="Neave M.J."/>
            <person name="Apprill A."/>
            <person name="Voolstra C.R."/>
        </authorList>
    </citation>
    <scope>NUCLEOTIDE SEQUENCE [LARGE SCALE GENOMIC DNA]</scope>
    <source>
        <strain evidence="2 3">DSM 25634</strain>
    </source>
</reference>
<keyword evidence="3" id="KW-1185">Reference proteome</keyword>
<proteinExistence type="predicted"/>
<sequence>MAIEDINNRPVQPSSVKQDPELGVSGEQQVEEEVESTFEDLKSNMEEMLQFNYAIIHELLGQIAAISPYRADMAQGKQPEVAAIEASDSAKATPVAPVGEASASAYLAGLQHIEGMMGNHDIKLQEMFDKLALSRSGRKSDLKNQGLEFERLKSIIIQAEGRMNQTLSQMPETLPEHTGRMMKDMLPEFIEKLQKYDGSFREALTEVREEILRVSSHQ</sequence>
<organism evidence="2 3">
    <name type="scientific">Endozoicomonas numazuensis</name>
    <dbReference type="NCBI Taxonomy" id="1137799"/>
    <lineage>
        <taxon>Bacteria</taxon>
        <taxon>Pseudomonadati</taxon>
        <taxon>Pseudomonadota</taxon>
        <taxon>Gammaproteobacteria</taxon>
        <taxon>Oceanospirillales</taxon>
        <taxon>Endozoicomonadaceae</taxon>
        <taxon>Endozoicomonas</taxon>
    </lineage>
</organism>
<dbReference type="OrthoDB" id="6194037at2"/>